<feature type="transmembrane region" description="Helical" evidence="1">
    <location>
        <begin position="292"/>
        <end position="316"/>
    </location>
</feature>
<feature type="transmembrane region" description="Helical" evidence="1">
    <location>
        <begin position="191"/>
        <end position="210"/>
    </location>
</feature>
<reference evidence="2 3" key="1">
    <citation type="submission" date="2018-02" db="EMBL/GenBank/DDBJ databases">
        <title>Genomic Encyclopedia of Archaeal and Bacterial Type Strains, Phase II (KMG-II): from individual species to whole genera.</title>
        <authorList>
            <person name="Goeker M."/>
        </authorList>
    </citation>
    <scope>NUCLEOTIDE SEQUENCE [LARGE SCALE GENOMIC DNA]</scope>
    <source>
        <strain evidence="2 3">DSM 22857</strain>
    </source>
</reference>
<dbReference type="EMBL" id="PTJD01000006">
    <property type="protein sequence ID" value="PPK95199.1"/>
    <property type="molecule type" value="Genomic_DNA"/>
</dbReference>
<dbReference type="Proteomes" id="UP000239485">
    <property type="component" value="Unassembled WGS sequence"/>
</dbReference>
<name>A0A2S6ILV5_9ACTN</name>
<dbReference type="GO" id="GO:0022857">
    <property type="term" value="F:transmembrane transporter activity"/>
    <property type="evidence" value="ECO:0007669"/>
    <property type="project" value="InterPro"/>
</dbReference>
<accession>A0A2S6ILV5</accession>
<feature type="transmembrane region" description="Helical" evidence="1">
    <location>
        <begin position="70"/>
        <end position="89"/>
    </location>
</feature>
<dbReference type="InterPro" id="IPR036259">
    <property type="entry name" value="MFS_trans_sf"/>
</dbReference>
<gene>
    <name evidence="2" type="ORF">CLV92_10620</name>
</gene>
<keyword evidence="1" id="KW-1133">Transmembrane helix</keyword>
<dbReference type="AlphaFoldDB" id="A0A2S6ILV5"/>
<feature type="transmembrane region" description="Helical" evidence="1">
    <location>
        <begin position="323"/>
        <end position="341"/>
    </location>
</feature>
<dbReference type="PANTHER" id="PTHR23542">
    <property type="match status" value="1"/>
</dbReference>
<feature type="transmembrane region" description="Helical" evidence="1">
    <location>
        <begin position="347"/>
        <end position="367"/>
    </location>
</feature>
<evidence type="ECO:0000313" key="3">
    <source>
        <dbReference type="Proteomes" id="UP000239485"/>
    </source>
</evidence>
<keyword evidence="3" id="KW-1185">Reference proteome</keyword>
<feature type="transmembrane region" description="Helical" evidence="1">
    <location>
        <begin position="125"/>
        <end position="145"/>
    </location>
</feature>
<comment type="caution">
    <text evidence="2">The sequence shown here is derived from an EMBL/GenBank/DDBJ whole genome shotgun (WGS) entry which is preliminary data.</text>
</comment>
<protein>
    <submittedName>
        <fullName evidence="2">Putative MFS family arabinose efflux permease</fullName>
    </submittedName>
</protein>
<dbReference type="Gene3D" id="1.20.1250.20">
    <property type="entry name" value="MFS general substrate transporter like domains"/>
    <property type="match status" value="1"/>
</dbReference>
<dbReference type="SUPFAM" id="SSF103473">
    <property type="entry name" value="MFS general substrate transporter"/>
    <property type="match status" value="1"/>
</dbReference>
<dbReference type="Pfam" id="PF07690">
    <property type="entry name" value="MFS_1"/>
    <property type="match status" value="1"/>
</dbReference>
<sequence>MLDDRPGAPAGRARRGPRGGVLAGVVTPYRAVLSLPGVAALEAVAVLARMPQLALGIVLVLHVVETLGRGYGEAALVAAVATVGAAVSGPWRGRAVDRVGLRRALVPSVLAQGAVWGVAPWLDYPMLLVAAAVGGLLALPVFPVVRQSLTVLVPAGQRRTAFALDSVGVELSFVLGPALATVLVVRASSGATLLAVGAASVLSGLLLMALDPPVTAAAAARRRGAAGGGAAGGGAGGEAVSAAAPVPGHEPLPGVPPTLALALGLGCAAVVSVVLGATDVALVAVLREQGESGWIAAALALWAAGSVVGGLVYGVLPRGASPAVLLAGLGLLTAPVGLAGTPLLLCAALFGAGLLCAPAISATVEAVSSAAAEERRGQLMGWHGSAITVGTAVGAPLAGFAIDAAGGWAGFAAAGAVGALAGAGGVLLARSRRGRG</sequence>
<feature type="transmembrane region" description="Helical" evidence="1">
    <location>
        <begin position="408"/>
        <end position="429"/>
    </location>
</feature>
<proteinExistence type="predicted"/>
<dbReference type="PANTHER" id="PTHR23542:SF1">
    <property type="entry name" value="MAJOR FACILITATOR SUPERFAMILY (MFS) PROFILE DOMAIN-CONTAINING PROTEIN"/>
    <property type="match status" value="1"/>
</dbReference>
<keyword evidence="1" id="KW-0812">Transmembrane</keyword>
<feature type="transmembrane region" description="Helical" evidence="1">
    <location>
        <begin position="166"/>
        <end position="185"/>
    </location>
</feature>
<keyword evidence="1" id="KW-0472">Membrane</keyword>
<evidence type="ECO:0000313" key="2">
    <source>
        <dbReference type="EMBL" id="PPK95199.1"/>
    </source>
</evidence>
<feature type="transmembrane region" description="Helical" evidence="1">
    <location>
        <begin position="259"/>
        <end position="286"/>
    </location>
</feature>
<feature type="transmembrane region" description="Helical" evidence="1">
    <location>
        <begin position="39"/>
        <end position="64"/>
    </location>
</feature>
<evidence type="ECO:0000256" key="1">
    <source>
        <dbReference type="SAM" id="Phobius"/>
    </source>
</evidence>
<feature type="transmembrane region" description="Helical" evidence="1">
    <location>
        <begin position="379"/>
        <end position="402"/>
    </location>
</feature>
<organism evidence="2 3">
    <name type="scientific">Kineococcus xinjiangensis</name>
    <dbReference type="NCBI Taxonomy" id="512762"/>
    <lineage>
        <taxon>Bacteria</taxon>
        <taxon>Bacillati</taxon>
        <taxon>Actinomycetota</taxon>
        <taxon>Actinomycetes</taxon>
        <taxon>Kineosporiales</taxon>
        <taxon>Kineosporiaceae</taxon>
        <taxon>Kineococcus</taxon>
    </lineage>
</organism>
<dbReference type="InterPro" id="IPR011701">
    <property type="entry name" value="MFS"/>
</dbReference>